<dbReference type="EC" id="5.4.99.25" evidence="2"/>
<feature type="domain" description="Pseudouridine synthase II N-terminal" evidence="6">
    <location>
        <begin position="9"/>
        <end position="157"/>
    </location>
</feature>
<dbReference type="InterPro" id="IPR020103">
    <property type="entry name" value="PsdUridine_synth_cat_dom_sf"/>
</dbReference>
<sequence>MEALRRVKRITGQRKKVGHAGTMDPLASGVLPICFGQATRLMEQVVSGRKQYRMTVRLGESSTTYDAEGVITQVADPAGLSHQVIHQALQSFIGLIPQIPPMFSALKVDGQRLYDLARAGKEITRRPRTIEIFSITIDSLNLPDLDLTIDCGPGTYMRSVAHDLGQMLGCGGYVTALTRSSCGGFDATDSVTLEQLEDLSPASEWQNLLHPLDWPVRALSTLTVSETEAAGVRNGQPVPTLDNPPEPFGPDDQRRVYDPNGLFLALARFDAEHGRWQPTRVFDSREPSPFAGNAG</sequence>
<dbReference type="CDD" id="cd02573">
    <property type="entry name" value="PseudoU_synth_EcTruB"/>
    <property type="match status" value="1"/>
</dbReference>
<comment type="caution">
    <text evidence="8">The sequence shown here is derived from an EMBL/GenBank/DDBJ whole genome shotgun (WGS) entry which is preliminary data.</text>
</comment>
<dbReference type="SUPFAM" id="SSF55120">
    <property type="entry name" value="Pseudouridine synthase"/>
    <property type="match status" value="1"/>
</dbReference>
<dbReference type="Proteomes" id="UP001174909">
    <property type="component" value="Unassembled WGS sequence"/>
</dbReference>
<evidence type="ECO:0000313" key="9">
    <source>
        <dbReference type="Proteomes" id="UP001174909"/>
    </source>
</evidence>
<dbReference type="EMBL" id="CASHTH010002004">
    <property type="protein sequence ID" value="CAI8023330.1"/>
    <property type="molecule type" value="Genomic_DNA"/>
</dbReference>
<keyword evidence="9" id="KW-1185">Reference proteome</keyword>
<dbReference type="Pfam" id="PF16198">
    <property type="entry name" value="TruB_C_2"/>
    <property type="match status" value="1"/>
</dbReference>
<keyword evidence="4" id="KW-0413">Isomerase</keyword>
<evidence type="ECO:0000259" key="6">
    <source>
        <dbReference type="Pfam" id="PF01509"/>
    </source>
</evidence>
<evidence type="ECO:0000256" key="4">
    <source>
        <dbReference type="ARBA" id="ARBA00023235"/>
    </source>
</evidence>
<dbReference type="Gene3D" id="3.30.2350.10">
    <property type="entry name" value="Pseudouridine synthase"/>
    <property type="match status" value="1"/>
</dbReference>
<proteinExistence type="inferred from homology"/>
<dbReference type="GO" id="GO:0160148">
    <property type="term" value="F:tRNA pseudouridine(55) synthase activity"/>
    <property type="evidence" value="ECO:0007669"/>
    <property type="project" value="UniProtKB-EC"/>
</dbReference>
<dbReference type="GO" id="GO:0003723">
    <property type="term" value="F:RNA binding"/>
    <property type="evidence" value="ECO:0007669"/>
    <property type="project" value="InterPro"/>
</dbReference>
<dbReference type="Pfam" id="PF01509">
    <property type="entry name" value="TruB_N"/>
    <property type="match status" value="1"/>
</dbReference>
<name>A0AA35S4K9_GEOBA</name>
<dbReference type="GO" id="GO:0006400">
    <property type="term" value="P:tRNA modification"/>
    <property type="evidence" value="ECO:0007669"/>
    <property type="project" value="TreeGrafter"/>
</dbReference>
<evidence type="ECO:0000259" key="7">
    <source>
        <dbReference type="Pfam" id="PF16198"/>
    </source>
</evidence>
<comment type="similarity">
    <text evidence="1">Belongs to the pseudouridine synthase TruB family.</text>
</comment>
<feature type="domain" description="tRNA pseudouridylate synthase B C-terminal" evidence="7">
    <location>
        <begin position="158"/>
        <end position="214"/>
    </location>
</feature>
<evidence type="ECO:0000256" key="3">
    <source>
        <dbReference type="ARBA" id="ARBA00022694"/>
    </source>
</evidence>
<dbReference type="PANTHER" id="PTHR13767:SF2">
    <property type="entry name" value="PSEUDOURIDYLATE SYNTHASE TRUB1"/>
    <property type="match status" value="1"/>
</dbReference>
<reference evidence="8" key="1">
    <citation type="submission" date="2023-03" db="EMBL/GenBank/DDBJ databases">
        <authorList>
            <person name="Steffen K."/>
            <person name="Cardenas P."/>
        </authorList>
    </citation>
    <scope>NUCLEOTIDE SEQUENCE</scope>
</reference>
<dbReference type="NCBIfam" id="TIGR00431">
    <property type="entry name" value="TruB"/>
    <property type="match status" value="1"/>
</dbReference>
<evidence type="ECO:0000313" key="8">
    <source>
        <dbReference type="EMBL" id="CAI8023330.1"/>
    </source>
</evidence>
<evidence type="ECO:0000256" key="2">
    <source>
        <dbReference type="ARBA" id="ARBA00012787"/>
    </source>
</evidence>
<evidence type="ECO:0000256" key="5">
    <source>
        <dbReference type="SAM" id="MobiDB-lite"/>
    </source>
</evidence>
<dbReference type="HAMAP" id="MF_01080">
    <property type="entry name" value="TruB_bact"/>
    <property type="match status" value="1"/>
</dbReference>
<gene>
    <name evidence="8" type="ORF">GBAR_LOCUS13635</name>
</gene>
<evidence type="ECO:0000256" key="1">
    <source>
        <dbReference type="ARBA" id="ARBA00008999"/>
    </source>
</evidence>
<dbReference type="GO" id="GO:1990481">
    <property type="term" value="P:mRNA pseudouridine synthesis"/>
    <property type="evidence" value="ECO:0007669"/>
    <property type="project" value="TreeGrafter"/>
</dbReference>
<dbReference type="InterPro" id="IPR002501">
    <property type="entry name" value="PsdUridine_synth_N"/>
</dbReference>
<protein>
    <recommendedName>
        <fullName evidence="2">tRNA pseudouridine(55) synthase</fullName>
        <ecNumber evidence="2">5.4.99.25</ecNumber>
    </recommendedName>
</protein>
<keyword evidence="3" id="KW-0819">tRNA processing</keyword>
<organism evidence="8 9">
    <name type="scientific">Geodia barretti</name>
    <name type="common">Barrett's horny sponge</name>
    <dbReference type="NCBI Taxonomy" id="519541"/>
    <lineage>
        <taxon>Eukaryota</taxon>
        <taxon>Metazoa</taxon>
        <taxon>Porifera</taxon>
        <taxon>Demospongiae</taxon>
        <taxon>Heteroscleromorpha</taxon>
        <taxon>Tetractinellida</taxon>
        <taxon>Astrophorina</taxon>
        <taxon>Geodiidae</taxon>
        <taxon>Geodia</taxon>
    </lineage>
</organism>
<dbReference type="InterPro" id="IPR032819">
    <property type="entry name" value="TruB_C"/>
</dbReference>
<accession>A0AA35S4K9</accession>
<dbReference type="PANTHER" id="PTHR13767">
    <property type="entry name" value="TRNA-PSEUDOURIDINE SYNTHASE"/>
    <property type="match status" value="1"/>
</dbReference>
<dbReference type="AlphaFoldDB" id="A0AA35S4K9"/>
<dbReference type="InterPro" id="IPR014780">
    <property type="entry name" value="tRNA_psdUridine_synth_TruB"/>
</dbReference>
<feature type="region of interest" description="Disordered" evidence="5">
    <location>
        <begin position="228"/>
        <end position="252"/>
    </location>
</feature>